<dbReference type="InterPro" id="IPR009003">
    <property type="entry name" value="Peptidase_S1_PA"/>
</dbReference>
<dbReference type="InterPro" id="IPR043504">
    <property type="entry name" value="Peptidase_S1_PA_chymotrypsin"/>
</dbReference>
<name>A0A9W4N4G7_9EURO</name>
<comment type="similarity">
    <text evidence="1">Belongs to the peptidase S1 family.</text>
</comment>
<dbReference type="AlphaFoldDB" id="A0A9W4N4G7"/>
<organism evidence="7 8">
    <name type="scientific">Penicillium salamii</name>
    <dbReference type="NCBI Taxonomy" id="1612424"/>
    <lineage>
        <taxon>Eukaryota</taxon>
        <taxon>Fungi</taxon>
        <taxon>Dikarya</taxon>
        <taxon>Ascomycota</taxon>
        <taxon>Pezizomycotina</taxon>
        <taxon>Eurotiomycetes</taxon>
        <taxon>Eurotiomycetidae</taxon>
        <taxon>Eurotiales</taxon>
        <taxon>Aspergillaceae</taxon>
        <taxon>Penicillium</taxon>
    </lineage>
</organism>
<evidence type="ECO:0000313" key="7">
    <source>
        <dbReference type="EMBL" id="CAG8282356.1"/>
    </source>
</evidence>
<sequence>MKYSIAPFFALTAASPRPSIVGGSEVSIEDYPYQIALLHGGRFSCGGSIISHNYVITAAHCVLTASASELDIRAGSSFCDSGGSVVNISSIAIHPKYDTVTFENDIAILKLAESVTYGPGIGPVGIPHNGSGLPSNGEEVVVSGWGAVHEGGAPSTKLRAVNVSTMNTKECKALYQDWKPIADSMFCAGVPEGGKDSCAGDSGGPAVANGILSGIVSWGHGCARKEYPGIYSSTTYLRGFIGNITGL</sequence>
<protein>
    <recommendedName>
        <fullName evidence="6">Peptidase S1 domain-containing protein</fullName>
    </recommendedName>
</protein>
<dbReference type="PANTHER" id="PTHR24276:SF91">
    <property type="entry name" value="AT26814P-RELATED"/>
    <property type="match status" value="1"/>
</dbReference>
<dbReference type="CDD" id="cd00190">
    <property type="entry name" value="Tryp_SPc"/>
    <property type="match status" value="1"/>
</dbReference>
<keyword evidence="2" id="KW-0645">Protease</keyword>
<dbReference type="SMART" id="SM00020">
    <property type="entry name" value="Tryp_SPc"/>
    <property type="match status" value="1"/>
</dbReference>
<dbReference type="InterPro" id="IPR018114">
    <property type="entry name" value="TRYPSIN_HIS"/>
</dbReference>
<dbReference type="PRINTS" id="PR00722">
    <property type="entry name" value="CHYMOTRYPSIN"/>
</dbReference>
<dbReference type="InterPro" id="IPR001254">
    <property type="entry name" value="Trypsin_dom"/>
</dbReference>
<dbReference type="Proteomes" id="UP001152592">
    <property type="component" value="Unassembled WGS sequence"/>
</dbReference>
<evidence type="ECO:0000256" key="2">
    <source>
        <dbReference type="ARBA" id="ARBA00022670"/>
    </source>
</evidence>
<evidence type="ECO:0000256" key="4">
    <source>
        <dbReference type="ARBA" id="ARBA00022825"/>
    </source>
</evidence>
<dbReference type="Pfam" id="PF00089">
    <property type="entry name" value="Trypsin"/>
    <property type="match status" value="1"/>
</dbReference>
<evidence type="ECO:0000256" key="3">
    <source>
        <dbReference type="ARBA" id="ARBA00022801"/>
    </source>
</evidence>
<feature type="domain" description="Peptidase S1" evidence="6">
    <location>
        <begin position="20"/>
        <end position="246"/>
    </location>
</feature>
<dbReference type="PANTHER" id="PTHR24276">
    <property type="entry name" value="POLYSERASE-RELATED"/>
    <property type="match status" value="1"/>
</dbReference>
<dbReference type="GO" id="GO:0004252">
    <property type="term" value="F:serine-type endopeptidase activity"/>
    <property type="evidence" value="ECO:0007669"/>
    <property type="project" value="InterPro"/>
</dbReference>
<dbReference type="PROSITE" id="PS50240">
    <property type="entry name" value="TRYPSIN_DOM"/>
    <property type="match status" value="1"/>
</dbReference>
<accession>A0A9W4N4G7</accession>
<dbReference type="EMBL" id="CAJVPD010000058">
    <property type="protein sequence ID" value="CAG8282356.1"/>
    <property type="molecule type" value="Genomic_DNA"/>
</dbReference>
<keyword evidence="5" id="KW-1015">Disulfide bond</keyword>
<dbReference type="PROSITE" id="PS00134">
    <property type="entry name" value="TRYPSIN_HIS"/>
    <property type="match status" value="1"/>
</dbReference>
<evidence type="ECO:0000313" key="8">
    <source>
        <dbReference type="Proteomes" id="UP001152592"/>
    </source>
</evidence>
<keyword evidence="4" id="KW-0720">Serine protease</keyword>
<keyword evidence="3" id="KW-0378">Hydrolase</keyword>
<evidence type="ECO:0000259" key="6">
    <source>
        <dbReference type="PROSITE" id="PS50240"/>
    </source>
</evidence>
<dbReference type="InterPro" id="IPR050430">
    <property type="entry name" value="Peptidase_S1"/>
</dbReference>
<proteinExistence type="inferred from homology"/>
<reference evidence="7" key="1">
    <citation type="submission" date="2021-07" db="EMBL/GenBank/DDBJ databases">
        <authorList>
            <person name="Branca A.L. A."/>
        </authorList>
    </citation>
    <scope>NUCLEOTIDE SEQUENCE</scope>
</reference>
<dbReference type="FunFam" id="2.40.10.10:FF:000077">
    <property type="entry name" value="Predicted protein"/>
    <property type="match status" value="1"/>
</dbReference>
<evidence type="ECO:0000256" key="5">
    <source>
        <dbReference type="ARBA" id="ARBA00023157"/>
    </source>
</evidence>
<dbReference type="GO" id="GO:0006508">
    <property type="term" value="P:proteolysis"/>
    <property type="evidence" value="ECO:0007669"/>
    <property type="project" value="UniProtKB-KW"/>
</dbReference>
<comment type="caution">
    <text evidence="7">The sequence shown here is derived from an EMBL/GenBank/DDBJ whole genome shotgun (WGS) entry which is preliminary data.</text>
</comment>
<evidence type="ECO:0000256" key="1">
    <source>
        <dbReference type="ARBA" id="ARBA00007664"/>
    </source>
</evidence>
<dbReference type="OrthoDB" id="4157036at2759"/>
<dbReference type="SUPFAM" id="SSF50494">
    <property type="entry name" value="Trypsin-like serine proteases"/>
    <property type="match status" value="1"/>
</dbReference>
<gene>
    <name evidence="7" type="ORF">PSALAMII_LOCUS1416</name>
</gene>
<dbReference type="InterPro" id="IPR001314">
    <property type="entry name" value="Peptidase_S1A"/>
</dbReference>
<dbReference type="Gene3D" id="2.40.10.10">
    <property type="entry name" value="Trypsin-like serine proteases"/>
    <property type="match status" value="1"/>
</dbReference>